<keyword evidence="2" id="KW-1185">Reference proteome</keyword>
<evidence type="ECO:0000313" key="2">
    <source>
        <dbReference type="Proteomes" id="UP001057452"/>
    </source>
</evidence>
<sequence>MYHGCRVIVPRGQSHRDDPSQPRREACGGRPAEEGALKGSNPGKAIQKGKMGLTCRQAAEGGNKFTAFSENMAASCVMDHGASDGPSGEGPMKERMGTQSSKKKGVTQTVK</sequence>
<organism evidence="1 2">
    <name type="scientific">Chaenocephalus aceratus</name>
    <name type="common">Blackfin icefish</name>
    <name type="synonym">Chaenichthys aceratus</name>
    <dbReference type="NCBI Taxonomy" id="36190"/>
    <lineage>
        <taxon>Eukaryota</taxon>
        <taxon>Metazoa</taxon>
        <taxon>Chordata</taxon>
        <taxon>Craniata</taxon>
        <taxon>Vertebrata</taxon>
        <taxon>Euteleostomi</taxon>
        <taxon>Actinopterygii</taxon>
        <taxon>Neopterygii</taxon>
        <taxon>Teleostei</taxon>
        <taxon>Neoteleostei</taxon>
        <taxon>Acanthomorphata</taxon>
        <taxon>Eupercaria</taxon>
        <taxon>Perciformes</taxon>
        <taxon>Notothenioidei</taxon>
        <taxon>Channichthyidae</taxon>
        <taxon>Chaenocephalus</taxon>
    </lineage>
</organism>
<gene>
    <name evidence="1" type="ORF">KUCAC02_005919</name>
</gene>
<name>A0ACB9WRG7_CHAAC</name>
<dbReference type="Proteomes" id="UP001057452">
    <property type="component" value="Chromosome 13"/>
</dbReference>
<proteinExistence type="predicted"/>
<dbReference type="EMBL" id="CM043797">
    <property type="protein sequence ID" value="KAI4815792.1"/>
    <property type="molecule type" value="Genomic_DNA"/>
</dbReference>
<reference evidence="1" key="1">
    <citation type="submission" date="2022-05" db="EMBL/GenBank/DDBJ databases">
        <title>Chromosome-level genome of Chaenocephalus aceratus.</title>
        <authorList>
            <person name="Park H."/>
        </authorList>
    </citation>
    <scope>NUCLEOTIDE SEQUENCE</scope>
    <source>
        <strain evidence="1">KU_202001</strain>
    </source>
</reference>
<comment type="caution">
    <text evidence="1">The sequence shown here is derived from an EMBL/GenBank/DDBJ whole genome shotgun (WGS) entry which is preliminary data.</text>
</comment>
<protein>
    <submittedName>
        <fullName evidence="1">Uncharacterized protein</fullName>
    </submittedName>
</protein>
<evidence type="ECO:0000313" key="1">
    <source>
        <dbReference type="EMBL" id="KAI4815792.1"/>
    </source>
</evidence>
<accession>A0ACB9WRG7</accession>